<dbReference type="AlphaFoldDB" id="A0A2K8KKZ9"/>
<keyword evidence="3 5" id="KW-1133">Transmembrane helix</keyword>
<evidence type="ECO:0000256" key="5">
    <source>
        <dbReference type="SAM" id="Phobius"/>
    </source>
</evidence>
<keyword evidence="2 5" id="KW-0812">Transmembrane</keyword>
<feature type="transmembrane region" description="Helical" evidence="5">
    <location>
        <begin position="206"/>
        <end position="227"/>
    </location>
</feature>
<accession>A0A2K8KKZ9</accession>
<comment type="subcellular location">
    <subcellularLocation>
        <location evidence="1">Membrane</location>
        <topology evidence="1">Multi-pass membrane protein</topology>
    </subcellularLocation>
</comment>
<feature type="transmembrane region" description="Helical" evidence="5">
    <location>
        <begin position="43"/>
        <end position="61"/>
    </location>
</feature>
<feature type="transmembrane region" description="Helical" evidence="5">
    <location>
        <begin position="67"/>
        <end position="89"/>
    </location>
</feature>
<dbReference type="KEGG" id="rbg:BG454_15915"/>
<dbReference type="Proteomes" id="UP000228948">
    <property type="component" value="Chromosome"/>
</dbReference>
<evidence type="ECO:0000256" key="4">
    <source>
        <dbReference type="ARBA" id="ARBA00023136"/>
    </source>
</evidence>
<feature type="transmembrane region" description="Helical" evidence="5">
    <location>
        <begin position="158"/>
        <end position="175"/>
    </location>
</feature>
<keyword evidence="8" id="KW-1185">Reference proteome</keyword>
<dbReference type="RefSeq" id="WP_071481564.1">
    <property type="nucleotide sequence ID" value="NZ_CP024899.1"/>
</dbReference>
<evidence type="ECO:0000259" key="6">
    <source>
        <dbReference type="Pfam" id="PF04932"/>
    </source>
</evidence>
<evidence type="ECO:0000313" key="7">
    <source>
        <dbReference type="EMBL" id="ATX67120.1"/>
    </source>
</evidence>
<dbReference type="STRING" id="441209.GCA_001870665_02965"/>
<keyword evidence="4 5" id="KW-0472">Membrane</keyword>
<name>A0A2K8KKZ9_9RHOB</name>
<feature type="transmembrane region" description="Helical" evidence="5">
    <location>
        <begin position="180"/>
        <end position="200"/>
    </location>
</feature>
<feature type="transmembrane region" description="Helical" evidence="5">
    <location>
        <begin position="101"/>
        <end position="128"/>
    </location>
</feature>
<sequence>MSLSIPRARILDPASNGIFAVPAIAISLFVFAYSTIYGQKAVLLFYAIWFPLLMLAPERLLVNRGPILFVLALPALAALSVLWSDVPALSLRASIQYGTTVLCGLIAARVVSVRSLVAGTVLGGLVILQYSHSEGAYAYDFLDASYAMQGAFESKNQLGFYASLTAFLALAYAVMSGTPFILRPVALLISGFALWTLVLSDSATSAIALVAGLFTTLVVLGVTKIVVSARAQFIVILLCIALALAAIAAQVGALDVVFEVFGKDTTLTGRTYLWNQGVLFGEERPIAGLGYYAFWVHNRPEAEDLWREFYITARTGFHFHNTLIESFVALGLLGTALVGAWMLALLLGTLRIVMNTGLRAEAAICAGLAVIFFIRSGVEIDFFTPYTVGSFLVPYIIVQMSDQRRAVLDSYTRAVTP</sequence>
<evidence type="ECO:0000256" key="1">
    <source>
        <dbReference type="ARBA" id="ARBA00004141"/>
    </source>
</evidence>
<dbReference type="OrthoDB" id="4391260at2"/>
<protein>
    <submittedName>
        <fullName evidence="7">Exopolysaccharide biosynthesis protein</fullName>
    </submittedName>
</protein>
<feature type="transmembrane region" description="Helical" evidence="5">
    <location>
        <begin position="234"/>
        <end position="253"/>
    </location>
</feature>
<evidence type="ECO:0000256" key="2">
    <source>
        <dbReference type="ARBA" id="ARBA00022692"/>
    </source>
</evidence>
<gene>
    <name evidence="7" type="ORF">BG454_15915</name>
</gene>
<feature type="transmembrane region" description="Helical" evidence="5">
    <location>
        <begin position="327"/>
        <end position="350"/>
    </location>
</feature>
<dbReference type="InterPro" id="IPR051533">
    <property type="entry name" value="WaaL-like"/>
</dbReference>
<dbReference type="EMBL" id="CP024899">
    <property type="protein sequence ID" value="ATX67120.1"/>
    <property type="molecule type" value="Genomic_DNA"/>
</dbReference>
<evidence type="ECO:0000313" key="8">
    <source>
        <dbReference type="Proteomes" id="UP000228948"/>
    </source>
</evidence>
<dbReference type="InterPro" id="IPR007016">
    <property type="entry name" value="O-antigen_ligase-rel_domated"/>
</dbReference>
<feature type="transmembrane region" description="Helical" evidence="5">
    <location>
        <begin position="357"/>
        <end position="374"/>
    </location>
</feature>
<feature type="domain" description="O-antigen ligase-related" evidence="6">
    <location>
        <begin position="192"/>
        <end position="338"/>
    </location>
</feature>
<dbReference type="GO" id="GO:0016020">
    <property type="term" value="C:membrane"/>
    <property type="evidence" value="ECO:0007669"/>
    <property type="project" value="UniProtKB-SubCell"/>
</dbReference>
<dbReference type="PANTHER" id="PTHR37422">
    <property type="entry name" value="TEICHURONIC ACID BIOSYNTHESIS PROTEIN TUAE"/>
    <property type="match status" value="1"/>
</dbReference>
<feature type="transmembrane region" description="Helical" evidence="5">
    <location>
        <begin position="380"/>
        <end position="398"/>
    </location>
</feature>
<dbReference type="PANTHER" id="PTHR37422:SF13">
    <property type="entry name" value="LIPOPOLYSACCHARIDE BIOSYNTHESIS PROTEIN PA4999-RELATED"/>
    <property type="match status" value="1"/>
</dbReference>
<dbReference type="Pfam" id="PF04932">
    <property type="entry name" value="Wzy_C"/>
    <property type="match status" value="1"/>
</dbReference>
<proteinExistence type="predicted"/>
<organism evidence="7 8">
    <name type="scientific">Roseinatronobacter bogoriensis subsp. barguzinensis</name>
    <dbReference type="NCBI Taxonomy" id="441209"/>
    <lineage>
        <taxon>Bacteria</taxon>
        <taxon>Pseudomonadati</taxon>
        <taxon>Pseudomonadota</taxon>
        <taxon>Alphaproteobacteria</taxon>
        <taxon>Rhodobacterales</taxon>
        <taxon>Paracoccaceae</taxon>
        <taxon>Roseinatronobacter</taxon>
    </lineage>
</organism>
<reference evidence="7 8" key="1">
    <citation type="submission" date="2017-11" db="EMBL/GenBank/DDBJ databases">
        <title>Revised Sequence and Annotation of the Rhodobaca barguzinensis strain alga05 Genome.</title>
        <authorList>
            <person name="Kopejtka K."/>
            <person name="Tomasch J.M."/>
            <person name="Bunk B."/>
            <person name="Koblizek M."/>
        </authorList>
    </citation>
    <scope>NUCLEOTIDE SEQUENCE [LARGE SCALE GENOMIC DNA]</scope>
    <source>
        <strain evidence="8">alga05</strain>
    </source>
</reference>
<evidence type="ECO:0000256" key="3">
    <source>
        <dbReference type="ARBA" id="ARBA00022989"/>
    </source>
</evidence>
<feature type="transmembrane region" description="Helical" evidence="5">
    <location>
        <begin position="17"/>
        <end position="36"/>
    </location>
</feature>